<gene>
    <name evidence="2" type="ORF">SCAR479_11657</name>
</gene>
<dbReference type="Proteomes" id="UP001465668">
    <property type="component" value="Unassembled WGS sequence"/>
</dbReference>
<sequence>MISNIIFTTPMYLPDSTLSNTTTPTTMYHPGHRVVRSQPRPVHERRTKVRLHVLHDGRYFDPVVSVPLVRVFVDRSRGGVTARSTLLQHGEEFRNPHSIGRRLRNGNPVVDRVRNFLLEPVHLRAYGSGVCSDYYPGHDGVCDRGTDDEKDSMYSEWNFNSTRPAPTTSKANISQTEQEKNKLTKSTEMIQTFASELSGIVRPLSTAETMLAMFR</sequence>
<evidence type="ECO:0000256" key="1">
    <source>
        <dbReference type="SAM" id="MobiDB-lite"/>
    </source>
</evidence>
<feature type="region of interest" description="Disordered" evidence="1">
    <location>
        <begin position="157"/>
        <end position="180"/>
    </location>
</feature>
<protein>
    <submittedName>
        <fullName evidence="2">Uncharacterized protein</fullName>
    </submittedName>
</protein>
<accession>A0ABR2XD62</accession>
<dbReference type="EMBL" id="JARVKM010000071">
    <property type="protein sequence ID" value="KAK9771728.1"/>
    <property type="molecule type" value="Genomic_DNA"/>
</dbReference>
<evidence type="ECO:0000313" key="2">
    <source>
        <dbReference type="EMBL" id="KAK9771728.1"/>
    </source>
</evidence>
<proteinExistence type="predicted"/>
<keyword evidence="3" id="KW-1185">Reference proteome</keyword>
<reference evidence="2 3" key="1">
    <citation type="submission" date="2024-02" db="EMBL/GenBank/DDBJ databases">
        <title>First draft genome assembly of two strains of Seiridium cardinale.</title>
        <authorList>
            <person name="Emiliani G."/>
            <person name="Scali E."/>
        </authorList>
    </citation>
    <scope>NUCLEOTIDE SEQUENCE [LARGE SCALE GENOMIC DNA]</scope>
    <source>
        <strain evidence="2 3">BM-138-000479</strain>
    </source>
</reference>
<name>A0ABR2XD62_9PEZI</name>
<evidence type="ECO:0000313" key="3">
    <source>
        <dbReference type="Proteomes" id="UP001465668"/>
    </source>
</evidence>
<feature type="compositionally biased region" description="Polar residues" evidence="1">
    <location>
        <begin position="157"/>
        <end position="176"/>
    </location>
</feature>
<comment type="caution">
    <text evidence="2">The sequence shown here is derived from an EMBL/GenBank/DDBJ whole genome shotgun (WGS) entry which is preliminary data.</text>
</comment>
<organism evidence="2 3">
    <name type="scientific">Seiridium cardinale</name>
    <dbReference type="NCBI Taxonomy" id="138064"/>
    <lineage>
        <taxon>Eukaryota</taxon>
        <taxon>Fungi</taxon>
        <taxon>Dikarya</taxon>
        <taxon>Ascomycota</taxon>
        <taxon>Pezizomycotina</taxon>
        <taxon>Sordariomycetes</taxon>
        <taxon>Xylariomycetidae</taxon>
        <taxon>Amphisphaeriales</taxon>
        <taxon>Sporocadaceae</taxon>
        <taxon>Seiridium</taxon>
    </lineage>
</organism>